<name>U4L7Z9_PYROM</name>
<accession>U4L7Z9</accession>
<proteinExistence type="predicted"/>
<gene>
    <name evidence="1" type="ORF">PCON_05851</name>
</gene>
<protein>
    <submittedName>
        <fullName evidence="1">Uncharacterized protein</fullName>
    </submittedName>
</protein>
<sequence length="25" mass="2834">MPLGINIFSISNRNCLSLLRSCILR</sequence>
<evidence type="ECO:0000313" key="1">
    <source>
        <dbReference type="EMBL" id="CCX06264.1"/>
    </source>
</evidence>
<keyword evidence="2" id="KW-1185">Reference proteome</keyword>
<dbReference type="EMBL" id="HF935283">
    <property type="protein sequence ID" value="CCX06264.1"/>
    <property type="molecule type" value="Genomic_DNA"/>
</dbReference>
<evidence type="ECO:0000313" key="2">
    <source>
        <dbReference type="Proteomes" id="UP000018144"/>
    </source>
</evidence>
<dbReference type="AlphaFoldDB" id="U4L7Z9"/>
<organism evidence="1 2">
    <name type="scientific">Pyronema omphalodes (strain CBS 100304)</name>
    <name type="common">Pyronema confluens</name>
    <dbReference type="NCBI Taxonomy" id="1076935"/>
    <lineage>
        <taxon>Eukaryota</taxon>
        <taxon>Fungi</taxon>
        <taxon>Dikarya</taxon>
        <taxon>Ascomycota</taxon>
        <taxon>Pezizomycotina</taxon>
        <taxon>Pezizomycetes</taxon>
        <taxon>Pezizales</taxon>
        <taxon>Pyronemataceae</taxon>
        <taxon>Pyronema</taxon>
    </lineage>
</organism>
<dbReference type="Proteomes" id="UP000018144">
    <property type="component" value="Unassembled WGS sequence"/>
</dbReference>
<reference evidence="1 2" key="1">
    <citation type="journal article" date="2013" name="PLoS Genet.">
        <title>The genome and development-dependent transcriptomes of Pyronema confluens: a window into fungal evolution.</title>
        <authorList>
            <person name="Traeger S."/>
            <person name="Altegoer F."/>
            <person name="Freitag M."/>
            <person name="Gabaldon T."/>
            <person name="Kempken F."/>
            <person name="Kumar A."/>
            <person name="Marcet-Houben M."/>
            <person name="Poggeler S."/>
            <person name="Stajich J.E."/>
            <person name="Nowrousian M."/>
        </authorList>
    </citation>
    <scope>NUCLEOTIDE SEQUENCE [LARGE SCALE GENOMIC DNA]</scope>
    <source>
        <strain evidence="2">CBS 100304</strain>
        <tissue evidence="1">Vegetative mycelium</tissue>
    </source>
</reference>